<sequence length="506" mass="57316">MTLPLFPELDPGTDAARAKTLPALSLARPTPRPLRRRPPLLWLCLHFPDLILEALEPSQAQPCLVVDGEGGSARVVAADHQACSAGVRIGMRLSAALACVDLPCLLRRKPVMERDCLYAAADAAMAFSDRVSLLPGEGLLLEVRGSLRLFGGLDILREQLLQRLRERGHRCHWAVAPTPLAAEWLCRAAPASEVTSLSELSARLGTLPLACMQLPPEPLAQLSGMGLRRMEDLFRLPRAGLSRRWGPALCHSLDRALGRVPDPRPCWRGAIRFHARDELPRESDKRSFLLRFLRRQLESLLRFLRRHDSQIAWLQCRFHHHRAPTTVVEIQLLAAVATVDELSTLLEIRLESIRFPEPVLVVEIVTAPLRARQVASHALFPGVADAGREQRLLERLRTRLGPERVFAMASFPEHRPEASWRVAEPGPEASDYARPDRPLWLLPRPRPLSRPECFRPLAGPERIETGWWEGRDIQRDYYRVMDAQGHEAWVFRDRRLKRWFLHGLFA</sequence>
<dbReference type="RefSeq" id="WP_306727381.1">
    <property type="nucleotide sequence ID" value="NZ_JAVDDT010000002.1"/>
</dbReference>
<accession>A0ABU0W4D6</accession>
<evidence type="ECO:0000313" key="2">
    <source>
        <dbReference type="EMBL" id="MDQ2068883.1"/>
    </source>
</evidence>
<evidence type="ECO:0000256" key="1">
    <source>
        <dbReference type="ARBA" id="ARBA00022763"/>
    </source>
</evidence>
<evidence type="ECO:0000313" key="3">
    <source>
        <dbReference type="Proteomes" id="UP001239019"/>
    </source>
</evidence>
<dbReference type="InterPro" id="IPR050356">
    <property type="entry name" value="SulA_CellDiv_inhibitor"/>
</dbReference>
<dbReference type="InterPro" id="IPR043502">
    <property type="entry name" value="DNA/RNA_pol_sf"/>
</dbReference>
<proteinExistence type="predicted"/>
<dbReference type="EMBL" id="JAVDDT010000002">
    <property type="protein sequence ID" value="MDQ2068883.1"/>
    <property type="molecule type" value="Genomic_DNA"/>
</dbReference>
<dbReference type="CDD" id="cd03468">
    <property type="entry name" value="PolY_like"/>
    <property type="match status" value="1"/>
</dbReference>
<gene>
    <name evidence="2" type="ORF">RBH19_03215</name>
</gene>
<dbReference type="SUPFAM" id="SSF56672">
    <property type="entry name" value="DNA/RNA polymerases"/>
    <property type="match status" value="1"/>
</dbReference>
<protein>
    <submittedName>
        <fullName evidence="2">DNA polymerase Y family protein</fullName>
    </submittedName>
</protein>
<dbReference type="PANTHER" id="PTHR35369:SF2">
    <property type="entry name" value="BLR3025 PROTEIN"/>
    <property type="match status" value="1"/>
</dbReference>
<name>A0ABU0W4D6_9GAMM</name>
<comment type="caution">
    <text evidence="2">The sequence shown here is derived from an EMBL/GenBank/DDBJ whole genome shotgun (WGS) entry which is preliminary data.</text>
</comment>
<dbReference type="PANTHER" id="PTHR35369">
    <property type="entry name" value="BLR3025 PROTEIN-RELATED"/>
    <property type="match status" value="1"/>
</dbReference>
<reference evidence="2 3" key="1">
    <citation type="submission" date="2023-08" db="EMBL/GenBank/DDBJ databases">
        <title>Whole-genome sequencing of halo(alkali)philic microorganisms from hypersaline lakes.</title>
        <authorList>
            <person name="Sorokin D.Y."/>
            <person name="Abbas B."/>
            <person name="Merkel A.Y."/>
        </authorList>
    </citation>
    <scope>NUCLEOTIDE SEQUENCE [LARGE SCALE GENOMIC DNA]</scope>
    <source>
        <strain evidence="2 3">AB-CW4</strain>
    </source>
</reference>
<organism evidence="2 3">
    <name type="scientific">Natronospira bacteriovora</name>
    <dbReference type="NCBI Taxonomy" id="3069753"/>
    <lineage>
        <taxon>Bacteria</taxon>
        <taxon>Pseudomonadati</taxon>
        <taxon>Pseudomonadota</taxon>
        <taxon>Gammaproteobacteria</taxon>
        <taxon>Natronospirales</taxon>
        <taxon>Natronospiraceae</taxon>
        <taxon>Natronospira</taxon>
    </lineage>
</organism>
<keyword evidence="3" id="KW-1185">Reference proteome</keyword>
<dbReference type="Proteomes" id="UP001239019">
    <property type="component" value="Unassembled WGS sequence"/>
</dbReference>
<keyword evidence="1" id="KW-0227">DNA damage</keyword>